<feature type="non-terminal residue" evidence="2">
    <location>
        <position position="189"/>
    </location>
</feature>
<dbReference type="SUPFAM" id="SSF53335">
    <property type="entry name" value="S-adenosyl-L-methionine-dependent methyltransferases"/>
    <property type="match status" value="1"/>
</dbReference>
<gene>
    <name evidence="2" type="ORF">METZ01_LOCUS264168</name>
</gene>
<dbReference type="GO" id="GO:0008757">
    <property type="term" value="F:S-adenosylmethionine-dependent methyltransferase activity"/>
    <property type="evidence" value="ECO:0007669"/>
    <property type="project" value="InterPro"/>
</dbReference>
<reference evidence="2" key="1">
    <citation type="submission" date="2018-05" db="EMBL/GenBank/DDBJ databases">
        <authorList>
            <person name="Lanie J.A."/>
            <person name="Ng W.-L."/>
            <person name="Kazmierczak K.M."/>
            <person name="Andrzejewski T.M."/>
            <person name="Davidsen T.M."/>
            <person name="Wayne K.J."/>
            <person name="Tettelin H."/>
            <person name="Glass J.I."/>
            <person name="Rusch D."/>
            <person name="Podicherti R."/>
            <person name="Tsui H.-C.T."/>
            <person name="Winkler M.E."/>
        </authorList>
    </citation>
    <scope>NUCLEOTIDE SEQUENCE</scope>
</reference>
<feature type="domain" description="Methyltransferase type 11" evidence="1">
    <location>
        <begin position="69"/>
        <end position="142"/>
    </location>
</feature>
<evidence type="ECO:0000313" key="2">
    <source>
        <dbReference type="EMBL" id="SVC11314.1"/>
    </source>
</evidence>
<dbReference type="InterPro" id="IPR013216">
    <property type="entry name" value="Methyltransf_11"/>
</dbReference>
<accession>A0A382JG81</accession>
<dbReference type="AlphaFoldDB" id="A0A382JG81"/>
<dbReference type="InterPro" id="IPR029063">
    <property type="entry name" value="SAM-dependent_MTases_sf"/>
</dbReference>
<dbReference type="Gene3D" id="3.40.50.150">
    <property type="entry name" value="Vaccinia Virus protein VP39"/>
    <property type="match status" value="1"/>
</dbReference>
<evidence type="ECO:0000259" key="1">
    <source>
        <dbReference type="Pfam" id="PF08241"/>
    </source>
</evidence>
<dbReference type="Pfam" id="PF08241">
    <property type="entry name" value="Methyltransf_11"/>
    <property type="match status" value="1"/>
</dbReference>
<dbReference type="PANTHER" id="PTHR43036:SF2">
    <property type="entry name" value="OS04G0481300 PROTEIN"/>
    <property type="match status" value="1"/>
</dbReference>
<name>A0A382JG81_9ZZZZ</name>
<proteinExistence type="predicted"/>
<dbReference type="EMBL" id="UINC01074284">
    <property type="protein sequence ID" value="SVC11314.1"/>
    <property type="molecule type" value="Genomic_DNA"/>
</dbReference>
<protein>
    <recommendedName>
        <fullName evidence="1">Methyltransferase type 11 domain-containing protein</fullName>
    </recommendedName>
</protein>
<dbReference type="PANTHER" id="PTHR43036">
    <property type="entry name" value="OSJNBB0011N17.9 PROTEIN"/>
    <property type="match status" value="1"/>
</dbReference>
<organism evidence="2">
    <name type="scientific">marine metagenome</name>
    <dbReference type="NCBI Taxonomy" id="408172"/>
    <lineage>
        <taxon>unclassified sequences</taxon>
        <taxon>metagenomes</taxon>
        <taxon>ecological metagenomes</taxon>
    </lineage>
</organism>
<sequence length="189" mass="21828">MNLPDYLFNRQDESDDEYFYALPKLVTHIDDETIDALTDYYREVLSPDQKILDLMSSWISHLPEDKSYRHVTGLGMNQAELNKNPRLDDRLVHNLNTHPEVPFEDEAFDAILIAVSVQYLKQPLKVFTEIARILKPAGICVVAMSHRLFPTKAIYAFQTVGPSDRVRLVTHYMQQTGLMDEAEFIDRSP</sequence>